<evidence type="ECO:0000313" key="2">
    <source>
        <dbReference type="EMBL" id="PXW87990.1"/>
    </source>
</evidence>
<accession>A0A2V3W249</accession>
<evidence type="ECO:0000313" key="3">
    <source>
        <dbReference type="Proteomes" id="UP000247978"/>
    </source>
</evidence>
<protein>
    <submittedName>
        <fullName evidence="2">Uncharacterized protein DUF3784</fullName>
    </submittedName>
</protein>
<dbReference type="RefSeq" id="WP_244916453.1">
    <property type="nucleotide sequence ID" value="NZ_JBHUHB010000001.1"/>
</dbReference>
<evidence type="ECO:0000256" key="1">
    <source>
        <dbReference type="SAM" id="Phobius"/>
    </source>
</evidence>
<sequence>MFIFILMFIMLLFGVIGLIFINGKGASLISGYNSMSEAEKEKYDEDALAKFMGKMMFALIFSMIFWLLSTLLSMDWLLYVGIILFVGIAIFIVVYANTGERFRK</sequence>
<dbReference type="EMBL" id="QJJQ01000004">
    <property type="protein sequence ID" value="PXW87990.1"/>
    <property type="molecule type" value="Genomic_DNA"/>
</dbReference>
<gene>
    <name evidence="2" type="ORF">DFR56_104141</name>
</gene>
<dbReference type="Pfam" id="PF12650">
    <property type="entry name" value="DUF3784"/>
    <property type="match status" value="1"/>
</dbReference>
<dbReference type="InterPro" id="IPR017259">
    <property type="entry name" value="UCP037672"/>
</dbReference>
<name>A0A2V3W249_9BACI</name>
<dbReference type="AlphaFoldDB" id="A0A2V3W249"/>
<keyword evidence="1" id="KW-0812">Transmembrane</keyword>
<feature type="transmembrane region" description="Helical" evidence="1">
    <location>
        <begin position="76"/>
        <end position="96"/>
    </location>
</feature>
<organism evidence="2 3">
    <name type="scientific">Pseudogracilibacillus auburnensis</name>
    <dbReference type="NCBI Taxonomy" id="1494959"/>
    <lineage>
        <taxon>Bacteria</taxon>
        <taxon>Bacillati</taxon>
        <taxon>Bacillota</taxon>
        <taxon>Bacilli</taxon>
        <taxon>Bacillales</taxon>
        <taxon>Bacillaceae</taxon>
        <taxon>Pseudogracilibacillus</taxon>
    </lineage>
</organism>
<reference evidence="2 3" key="1">
    <citation type="submission" date="2018-05" db="EMBL/GenBank/DDBJ databases">
        <title>Genomic Encyclopedia of Type Strains, Phase IV (KMG-IV): sequencing the most valuable type-strain genomes for metagenomic binning, comparative biology and taxonomic classification.</title>
        <authorList>
            <person name="Goeker M."/>
        </authorList>
    </citation>
    <scope>NUCLEOTIDE SEQUENCE [LARGE SCALE GENOMIC DNA]</scope>
    <source>
        <strain evidence="2 3">DSM 28556</strain>
    </source>
</reference>
<dbReference type="Proteomes" id="UP000247978">
    <property type="component" value="Unassembled WGS sequence"/>
</dbReference>
<keyword evidence="3" id="KW-1185">Reference proteome</keyword>
<feature type="transmembrane region" description="Helical" evidence="1">
    <location>
        <begin position="51"/>
        <end position="70"/>
    </location>
</feature>
<proteinExistence type="predicted"/>
<comment type="caution">
    <text evidence="2">The sequence shown here is derived from an EMBL/GenBank/DDBJ whole genome shotgun (WGS) entry which is preliminary data.</text>
</comment>
<feature type="transmembrane region" description="Helical" evidence="1">
    <location>
        <begin position="6"/>
        <end position="30"/>
    </location>
</feature>
<keyword evidence="1" id="KW-1133">Transmembrane helix</keyword>
<keyword evidence="1" id="KW-0472">Membrane</keyword>